<comment type="caution">
    <text evidence="2">The sequence shown here is derived from an EMBL/GenBank/DDBJ whole genome shotgun (WGS) entry which is preliminary data.</text>
</comment>
<name>A0A2T5MFZ3_9GAMM</name>
<evidence type="ECO:0000313" key="2">
    <source>
        <dbReference type="EMBL" id="PTU31469.1"/>
    </source>
</evidence>
<dbReference type="SUPFAM" id="SSF56935">
    <property type="entry name" value="Porins"/>
    <property type="match status" value="1"/>
</dbReference>
<sequence>MRKNIISVMATLAFLPAVSFAAAPTLTEVLDASGVTLAGHASGSYSYSHVGISGGGGSASDNTFTFDQAQLMISKLPTEGFGAVVDVYAGQDVKGGTYNYASGTAGTITAPISALIYPTGAFNTFSGGSQEINLHQAYVQYASGGLTIIGGKFATLAGYEVAADGANTNATRSLLYGQQAFTLTGVRAGYKVSDMFTAYVGLSNSAAGGTTLDTDNKKVTELGIALAPVTGLTVNVTDYIGTDGTVKTNLLDLVTAYTVGDLSLALNADHNTFKDSGVVDVKNTGVALYANYQVTKAFRAGIRGEYLQSKDDIAVTKIKRKEVTLTGGYAAAKNFDLVADVRRAEVKADGSPTKGSLTTAVLKAVYKF</sequence>
<dbReference type="AlphaFoldDB" id="A0A2T5MFZ3"/>
<gene>
    <name evidence="2" type="ORF">CJD38_09035</name>
</gene>
<keyword evidence="1" id="KW-0732">Signal</keyword>
<evidence type="ECO:0000313" key="3">
    <source>
        <dbReference type="Proteomes" id="UP000244248"/>
    </source>
</evidence>
<dbReference type="OrthoDB" id="5631879at2"/>
<dbReference type="EMBL" id="QANS01000003">
    <property type="protein sequence ID" value="PTU31469.1"/>
    <property type="molecule type" value="Genomic_DNA"/>
</dbReference>
<accession>A0A2T5MFZ3</accession>
<proteinExistence type="predicted"/>
<dbReference type="Pfam" id="PF07642">
    <property type="entry name" value="BBP2"/>
    <property type="match status" value="1"/>
</dbReference>
<evidence type="ECO:0008006" key="4">
    <source>
        <dbReference type="Google" id="ProtNLM"/>
    </source>
</evidence>
<dbReference type="RefSeq" id="WP_107940012.1">
    <property type="nucleotide sequence ID" value="NZ_QANS01000003.1"/>
</dbReference>
<keyword evidence="3" id="KW-1185">Reference proteome</keyword>
<dbReference type="InterPro" id="IPR011486">
    <property type="entry name" value="BBP2"/>
</dbReference>
<feature type="signal peptide" evidence="1">
    <location>
        <begin position="1"/>
        <end position="21"/>
    </location>
</feature>
<reference evidence="2 3" key="1">
    <citation type="submission" date="2018-04" db="EMBL/GenBank/DDBJ databases">
        <title>Novel species isolated from glacier.</title>
        <authorList>
            <person name="Liu Q."/>
            <person name="Xin Y.-H."/>
        </authorList>
    </citation>
    <scope>NUCLEOTIDE SEQUENCE [LARGE SCALE GENOMIC DNA]</scope>
    <source>
        <strain evidence="2 3">GT1R17</strain>
    </source>
</reference>
<dbReference type="Proteomes" id="UP000244248">
    <property type="component" value="Unassembled WGS sequence"/>
</dbReference>
<protein>
    <recommendedName>
        <fullName evidence="4">Porin</fullName>
    </recommendedName>
</protein>
<evidence type="ECO:0000256" key="1">
    <source>
        <dbReference type="SAM" id="SignalP"/>
    </source>
</evidence>
<organism evidence="2 3">
    <name type="scientific">Stenotrophobium rhamnosiphilum</name>
    <dbReference type="NCBI Taxonomy" id="2029166"/>
    <lineage>
        <taxon>Bacteria</taxon>
        <taxon>Pseudomonadati</taxon>
        <taxon>Pseudomonadota</taxon>
        <taxon>Gammaproteobacteria</taxon>
        <taxon>Nevskiales</taxon>
        <taxon>Nevskiaceae</taxon>
        <taxon>Stenotrophobium</taxon>
    </lineage>
</organism>
<feature type="chain" id="PRO_5015480737" description="Porin" evidence="1">
    <location>
        <begin position="22"/>
        <end position="368"/>
    </location>
</feature>